<dbReference type="SMART" id="SM00862">
    <property type="entry name" value="Trans_reg_C"/>
    <property type="match status" value="1"/>
</dbReference>
<dbReference type="InterPro" id="IPR011006">
    <property type="entry name" value="CheY-like_superfamily"/>
</dbReference>
<keyword evidence="3" id="KW-0805">Transcription regulation</keyword>
<dbReference type="EMBL" id="PVNP01000020">
    <property type="protein sequence ID" value="PRO75066.1"/>
    <property type="molecule type" value="Genomic_DNA"/>
</dbReference>
<dbReference type="Gene3D" id="1.10.10.10">
    <property type="entry name" value="Winged helix-like DNA-binding domain superfamily/Winged helix DNA-binding domain"/>
    <property type="match status" value="1"/>
</dbReference>
<proteinExistence type="predicted"/>
<dbReference type="AlphaFoldDB" id="A0A2S9VF51"/>
<dbReference type="Gene3D" id="3.40.50.2300">
    <property type="match status" value="1"/>
</dbReference>
<dbReference type="SUPFAM" id="SSF46894">
    <property type="entry name" value="C-terminal effector domain of the bipartite response regulators"/>
    <property type="match status" value="1"/>
</dbReference>
<evidence type="ECO:0000256" key="2">
    <source>
        <dbReference type="ARBA" id="ARBA00023012"/>
    </source>
</evidence>
<dbReference type="GO" id="GO:0006355">
    <property type="term" value="P:regulation of DNA-templated transcription"/>
    <property type="evidence" value="ECO:0007669"/>
    <property type="project" value="InterPro"/>
</dbReference>
<gene>
    <name evidence="10" type="ORF">C6Y40_03105</name>
</gene>
<dbReference type="InterPro" id="IPR036388">
    <property type="entry name" value="WH-like_DNA-bd_sf"/>
</dbReference>
<evidence type="ECO:0000256" key="5">
    <source>
        <dbReference type="ARBA" id="ARBA00023163"/>
    </source>
</evidence>
<evidence type="ECO:0000256" key="7">
    <source>
        <dbReference type="PROSITE-ProRule" id="PRU01091"/>
    </source>
</evidence>
<dbReference type="Gene3D" id="6.10.250.690">
    <property type="match status" value="1"/>
</dbReference>
<dbReference type="GO" id="GO:0032993">
    <property type="term" value="C:protein-DNA complex"/>
    <property type="evidence" value="ECO:0007669"/>
    <property type="project" value="TreeGrafter"/>
</dbReference>
<keyword evidence="5" id="KW-0804">Transcription</keyword>
<feature type="DNA-binding region" description="OmpR/PhoB-type" evidence="7">
    <location>
        <begin position="129"/>
        <end position="226"/>
    </location>
</feature>
<feature type="modified residue" description="4-aspartylphosphate" evidence="6">
    <location>
        <position position="55"/>
    </location>
</feature>
<evidence type="ECO:0000256" key="6">
    <source>
        <dbReference type="PROSITE-ProRule" id="PRU00169"/>
    </source>
</evidence>
<evidence type="ECO:0000256" key="4">
    <source>
        <dbReference type="ARBA" id="ARBA00023125"/>
    </source>
</evidence>
<keyword evidence="2" id="KW-0902">Two-component regulatory system</keyword>
<accession>A0A2S9VF51</accession>
<dbReference type="GO" id="GO:0000156">
    <property type="term" value="F:phosphorelay response regulator activity"/>
    <property type="evidence" value="ECO:0007669"/>
    <property type="project" value="TreeGrafter"/>
</dbReference>
<dbReference type="Pfam" id="PF00072">
    <property type="entry name" value="Response_reg"/>
    <property type="match status" value="1"/>
</dbReference>
<dbReference type="Proteomes" id="UP000238949">
    <property type="component" value="Unassembled WGS sequence"/>
</dbReference>
<keyword evidence="1 6" id="KW-0597">Phosphoprotein</keyword>
<dbReference type="InterPro" id="IPR039420">
    <property type="entry name" value="WalR-like"/>
</dbReference>
<keyword evidence="4 7" id="KW-0238">DNA-binding</keyword>
<dbReference type="RefSeq" id="WP_105933297.1">
    <property type="nucleotide sequence ID" value="NZ_PVNP01000020.1"/>
</dbReference>
<evidence type="ECO:0000313" key="11">
    <source>
        <dbReference type="Proteomes" id="UP000238949"/>
    </source>
</evidence>
<dbReference type="Pfam" id="PF00486">
    <property type="entry name" value="Trans_reg_C"/>
    <property type="match status" value="1"/>
</dbReference>
<dbReference type="SMART" id="SM00448">
    <property type="entry name" value="REC"/>
    <property type="match status" value="1"/>
</dbReference>
<dbReference type="PANTHER" id="PTHR48111:SF22">
    <property type="entry name" value="REGULATOR OF RPOS"/>
    <property type="match status" value="1"/>
</dbReference>
<feature type="domain" description="OmpR/PhoB-type" evidence="9">
    <location>
        <begin position="129"/>
        <end position="226"/>
    </location>
</feature>
<dbReference type="OrthoDB" id="9802426at2"/>
<dbReference type="PROSITE" id="PS51755">
    <property type="entry name" value="OMPR_PHOB"/>
    <property type="match status" value="1"/>
</dbReference>
<dbReference type="GO" id="GO:0005829">
    <property type="term" value="C:cytosol"/>
    <property type="evidence" value="ECO:0007669"/>
    <property type="project" value="TreeGrafter"/>
</dbReference>
<evidence type="ECO:0000259" key="8">
    <source>
        <dbReference type="PROSITE" id="PS50110"/>
    </source>
</evidence>
<dbReference type="InterPro" id="IPR001867">
    <property type="entry name" value="OmpR/PhoB-type_DNA-bd"/>
</dbReference>
<sequence>MATSVSVLLIEDNLAIARQIVDFLEGHGWLVDFAATGKQGVQQALNGQFDVIILDLNLPDIDGLEVCKRIKAEATKVVPVLMLTARDAFTDKAKGFGQGADDYLTKPFDLRELALRCEALARRPQLHTDTTVTQGSLAMDTRAMTVNWQNTVIPVTGIGFKILHKLLCDYPYPVSRSDLISHIWADDPPESNALKSHMYTLRKALEQASGRALLHTISNVGYQLKGLNDNEV</sequence>
<name>A0A2S9VF51_9ALTE</name>
<dbReference type="GO" id="GO:0000976">
    <property type="term" value="F:transcription cis-regulatory region binding"/>
    <property type="evidence" value="ECO:0007669"/>
    <property type="project" value="TreeGrafter"/>
</dbReference>
<dbReference type="SUPFAM" id="SSF52172">
    <property type="entry name" value="CheY-like"/>
    <property type="match status" value="1"/>
</dbReference>
<protein>
    <submittedName>
        <fullName evidence="10">DNA-binding response regulator</fullName>
    </submittedName>
</protein>
<evidence type="ECO:0000256" key="3">
    <source>
        <dbReference type="ARBA" id="ARBA00023015"/>
    </source>
</evidence>
<evidence type="ECO:0000313" key="10">
    <source>
        <dbReference type="EMBL" id="PRO75066.1"/>
    </source>
</evidence>
<dbReference type="InterPro" id="IPR001789">
    <property type="entry name" value="Sig_transdc_resp-reg_receiver"/>
</dbReference>
<comment type="caution">
    <text evidence="10">The sequence shown here is derived from an EMBL/GenBank/DDBJ whole genome shotgun (WGS) entry which is preliminary data.</text>
</comment>
<reference evidence="11" key="1">
    <citation type="journal article" date="2020" name="Int. J. Syst. Evol. Microbiol.">
        <title>Alteromonas alba sp. nov., a marine bacterium isolated from the seawater of the West Pacific Ocean.</title>
        <authorList>
            <person name="Sun C."/>
            <person name="Wu Y.-H."/>
            <person name="Xamxidin M."/>
            <person name="Cheng H."/>
            <person name="Xu X.-W."/>
        </authorList>
    </citation>
    <scope>NUCLEOTIDE SEQUENCE [LARGE SCALE GENOMIC DNA]</scope>
    <source>
        <strain evidence="11">190</strain>
    </source>
</reference>
<dbReference type="CDD" id="cd00383">
    <property type="entry name" value="trans_reg_C"/>
    <property type="match status" value="1"/>
</dbReference>
<evidence type="ECO:0000256" key="1">
    <source>
        <dbReference type="ARBA" id="ARBA00022553"/>
    </source>
</evidence>
<feature type="domain" description="Response regulatory" evidence="8">
    <location>
        <begin position="6"/>
        <end position="121"/>
    </location>
</feature>
<dbReference type="InterPro" id="IPR016032">
    <property type="entry name" value="Sig_transdc_resp-reg_C-effctor"/>
</dbReference>
<dbReference type="PROSITE" id="PS50110">
    <property type="entry name" value="RESPONSE_REGULATORY"/>
    <property type="match status" value="1"/>
</dbReference>
<dbReference type="PANTHER" id="PTHR48111">
    <property type="entry name" value="REGULATOR OF RPOS"/>
    <property type="match status" value="1"/>
</dbReference>
<organism evidence="10 11">
    <name type="scientific">Alteromonas alba</name>
    <dbReference type="NCBI Taxonomy" id="2079529"/>
    <lineage>
        <taxon>Bacteria</taxon>
        <taxon>Pseudomonadati</taxon>
        <taxon>Pseudomonadota</taxon>
        <taxon>Gammaproteobacteria</taxon>
        <taxon>Alteromonadales</taxon>
        <taxon>Alteromonadaceae</taxon>
        <taxon>Alteromonas/Salinimonas group</taxon>
        <taxon>Alteromonas</taxon>
    </lineage>
</organism>
<evidence type="ECO:0000259" key="9">
    <source>
        <dbReference type="PROSITE" id="PS51755"/>
    </source>
</evidence>
<keyword evidence="11" id="KW-1185">Reference proteome</keyword>